<dbReference type="InterPro" id="IPR001911">
    <property type="entry name" value="Ribosomal_bS21"/>
</dbReference>
<dbReference type="GO" id="GO:1990904">
    <property type="term" value="C:ribonucleoprotein complex"/>
    <property type="evidence" value="ECO:0007669"/>
    <property type="project" value="UniProtKB-KW"/>
</dbReference>
<evidence type="ECO:0000256" key="1">
    <source>
        <dbReference type="ARBA" id="ARBA00006640"/>
    </source>
</evidence>
<proteinExistence type="inferred from homology"/>
<evidence type="ECO:0000256" key="3">
    <source>
        <dbReference type="ARBA" id="ARBA00023274"/>
    </source>
</evidence>
<evidence type="ECO:0000256" key="2">
    <source>
        <dbReference type="ARBA" id="ARBA00022980"/>
    </source>
</evidence>
<reference evidence="4" key="1">
    <citation type="submission" date="2019-05" db="EMBL/GenBank/DDBJ databases">
        <title>Annotation for the trematode Paragonimus heterotremus.</title>
        <authorList>
            <person name="Choi Y.-J."/>
        </authorList>
    </citation>
    <scope>NUCLEOTIDE SEQUENCE</scope>
    <source>
        <strain evidence="4">LC</strain>
    </source>
</reference>
<comment type="similarity">
    <text evidence="1">Belongs to the bacterial ribosomal protein bS21 family.</text>
</comment>
<evidence type="ECO:0000313" key="4">
    <source>
        <dbReference type="EMBL" id="KAF5394624.1"/>
    </source>
</evidence>
<dbReference type="GO" id="GO:0003735">
    <property type="term" value="F:structural constituent of ribosome"/>
    <property type="evidence" value="ECO:0007669"/>
    <property type="project" value="InterPro"/>
</dbReference>
<name>A0A8J4SYR4_9TREM</name>
<dbReference type="PANTHER" id="PTHR21109:SF0">
    <property type="entry name" value="SMALL RIBOSOMAL SUBUNIT PROTEIN BS21M"/>
    <property type="match status" value="1"/>
</dbReference>
<protein>
    <submittedName>
        <fullName evidence="4">28S ribosomal protein S21 mitochondrial</fullName>
    </submittedName>
</protein>
<organism evidence="4 5">
    <name type="scientific">Paragonimus heterotremus</name>
    <dbReference type="NCBI Taxonomy" id="100268"/>
    <lineage>
        <taxon>Eukaryota</taxon>
        <taxon>Metazoa</taxon>
        <taxon>Spiralia</taxon>
        <taxon>Lophotrochozoa</taxon>
        <taxon>Platyhelminthes</taxon>
        <taxon>Trematoda</taxon>
        <taxon>Digenea</taxon>
        <taxon>Plagiorchiida</taxon>
        <taxon>Troglotremata</taxon>
        <taxon>Troglotrematidae</taxon>
        <taxon>Paragonimus</taxon>
    </lineage>
</organism>
<dbReference type="NCBIfam" id="TIGR00030">
    <property type="entry name" value="S21p"/>
    <property type="match status" value="1"/>
</dbReference>
<comment type="caution">
    <text evidence="4">The sequence shown here is derived from an EMBL/GenBank/DDBJ whole genome shotgun (WGS) entry which is preliminary data.</text>
</comment>
<dbReference type="Proteomes" id="UP000748531">
    <property type="component" value="Unassembled WGS sequence"/>
</dbReference>
<evidence type="ECO:0000313" key="5">
    <source>
        <dbReference type="Proteomes" id="UP000748531"/>
    </source>
</evidence>
<dbReference type="OrthoDB" id="2501249at2759"/>
<dbReference type="Pfam" id="PF01165">
    <property type="entry name" value="Ribosomal_S21"/>
    <property type="match status" value="1"/>
</dbReference>
<dbReference type="PANTHER" id="PTHR21109">
    <property type="entry name" value="MITOCHONDRIAL 28S RIBOSOMAL PROTEIN S21"/>
    <property type="match status" value="1"/>
</dbReference>
<dbReference type="GO" id="GO:0005840">
    <property type="term" value="C:ribosome"/>
    <property type="evidence" value="ECO:0007669"/>
    <property type="project" value="UniProtKB-KW"/>
</dbReference>
<gene>
    <name evidence="4" type="ORF">PHET_10876</name>
</gene>
<accession>A0A8J4SYR4</accession>
<keyword evidence="3" id="KW-0687">Ribonucleoprotein</keyword>
<dbReference type="AlphaFoldDB" id="A0A8J4SYR4"/>
<dbReference type="GO" id="GO:0006412">
    <property type="term" value="P:translation"/>
    <property type="evidence" value="ECO:0007669"/>
    <property type="project" value="InterPro"/>
</dbReference>
<dbReference type="EMBL" id="LUCH01018013">
    <property type="protein sequence ID" value="KAF5394624.1"/>
    <property type="molecule type" value="Genomic_DNA"/>
</dbReference>
<keyword evidence="2 4" id="KW-0689">Ribosomal protein</keyword>
<keyword evidence="5" id="KW-1185">Reference proteome</keyword>
<sequence length="96" mass="11924">MAASRASLEIYFKNFPYLKKTVIVKNNEFNPAYQALYKILRNDKVVNTIQTREYYEKPTRWRRRIMYERCKRIYDSEMSRKINFIVRTHRVNPWPR</sequence>